<feature type="compositionally biased region" description="Low complexity" evidence="1">
    <location>
        <begin position="396"/>
        <end position="405"/>
    </location>
</feature>
<feature type="region of interest" description="Disordered" evidence="1">
    <location>
        <begin position="1"/>
        <end position="64"/>
    </location>
</feature>
<evidence type="ECO:0000256" key="1">
    <source>
        <dbReference type="SAM" id="MobiDB-lite"/>
    </source>
</evidence>
<proteinExistence type="predicted"/>
<accession>A0A4S8LXE6</accession>
<name>A0A4S8LXE6_DENBC</name>
<feature type="compositionally biased region" description="Low complexity" evidence="1">
    <location>
        <begin position="17"/>
        <end position="31"/>
    </location>
</feature>
<keyword evidence="3" id="KW-1185">Reference proteome</keyword>
<feature type="compositionally biased region" description="Acidic residues" evidence="1">
    <location>
        <begin position="366"/>
        <end position="377"/>
    </location>
</feature>
<dbReference type="Pfam" id="PF20414">
    <property type="entry name" value="DUF6698"/>
    <property type="match status" value="1"/>
</dbReference>
<sequence>MSTAASDDSLPLLPCNSSRSRQSSQSRRPSPGMENNDPKRPDPDRLERLSDKKKRKRNQTEDHLKPFKHAAQWFSRTQSLYIAIGVNIHAAWALSSNPEDPLIEGMSDADKEWHLTTYEKFLKHTPGLRTRLLELMDEAKSEELEHFVAWLESQASQGRTADTNMLKSQILVYMLDKPLTDVLDPPISPAEQTKANRGFKHPYIASLLCPRKYRLKFLANPSKIMQKIKDGVIKINNTSLPSLCFDLAQFDDADPFKGLFMNMTLIRAGRAILFGESKAINGIEHHSRAPRKSNARHNGIKRVQEGFIAMVRFSLSSVESWEIVDKEFRYDIFHKQVIARFVRKDEWAISTLKWWNEQLFGRDSPEHEDDQDEDDSDADLRDDIENMDQIQEERWPIAPTASPTIAPAPAPASAPAVSSTPTTTTSTVASTATPTAAPP</sequence>
<feature type="region of interest" description="Disordered" evidence="1">
    <location>
        <begin position="362"/>
        <end position="439"/>
    </location>
</feature>
<feature type="compositionally biased region" description="Basic and acidic residues" evidence="1">
    <location>
        <begin position="36"/>
        <end position="50"/>
    </location>
</feature>
<feature type="compositionally biased region" description="Low complexity" evidence="1">
    <location>
        <begin position="413"/>
        <end position="439"/>
    </location>
</feature>
<gene>
    <name evidence="2" type="ORF">K435DRAFT_860620</name>
</gene>
<protein>
    <submittedName>
        <fullName evidence="2">Uncharacterized protein</fullName>
    </submittedName>
</protein>
<dbReference type="OrthoDB" id="3160134at2759"/>
<dbReference type="InterPro" id="IPR046521">
    <property type="entry name" value="DUF6698"/>
</dbReference>
<reference evidence="2 3" key="1">
    <citation type="journal article" date="2019" name="Nat. Ecol. Evol.">
        <title>Megaphylogeny resolves global patterns of mushroom evolution.</title>
        <authorList>
            <person name="Varga T."/>
            <person name="Krizsan K."/>
            <person name="Foldi C."/>
            <person name="Dima B."/>
            <person name="Sanchez-Garcia M."/>
            <person name="Sanchez-Ramirez S."/>
            <person name="Szollosi G.J."/>
            <person name="Szarkandi J.G."/>
            <person name="Papp V."/>
            <person name="Albert L."/>
            <person name="Andreopoulos W."/>
            <person name="Angelini C."/>
            <person name="Antonin V."/>
            <person name="Barry K.W."/>
            <person name="Bougher N.L."/>
            <person name="Buchanan P."/>
            <person name="Buyck B."/>
            <person name="Bense V."/>
            <person name="Catcheside P."/>
            <person name="Chovatia M."/>
            <person name="Cooper J."/>
            <person name="Damon W."/>
            <person name="Desjardin D."/>
            <person name="Finy P."/>
            <person name="Geml J."/>
            <person name="Haridas S."/>
            <person name="Hughes K."/>
            <person name="Justo A."/>
            <person name="Karasinski D."/>
            <person name="Kautmanova I."/>
            <person name="Kiss B."/>
            <person name="Kocsube S."/>
            <person name="Kotiranta H."/>
            <person name="LaButti K.M."/>
            <person name="Lechner B.E."/>
            <person name="Liimatainen K."/>
            <person name="Lipzen A."/>
            <person name="Lukacs Z."/>
            <person name="Mihaltcheva S."/>
            <person name="Morgado L.N."/>
            <person name="Niskanen T."/>
            <person name="Noordeloos M.E."/>
            <person name="Ohm R.A."/>
            <person name="Ortiz-Santana B."/>
            <person name="Ovrebo C."/>
            <person name="Racz N."/>
            <person name="Riley R."/>
            <person name="Savchenko A."/>
            <person name="Shiryaev A."/>
            <person name="Soop K."/>
            <person name="Spirin V."/>
            <person name="Szebenyi C."/>
            <person name="Tomsovsky M."/>
            <person name="Tulloss R.E."/>
            <person name="Uehling J."/>
            <person name="Grigoriev I.V."/>
            <person name="Vagvolgyi C."/>
            <person name="Papp T."/>
            <person name="Martin F.M."/>
            <person name="Miettinen O."/>
            <person name="Hibbett D.S."/>
            <person name="Nagy L.G."/>
        </authorList>
    </citation>
    <scope>NUCLEOTIDE SEQUENCE [LARGE SCALE GENOMIC DNA]</scope>
    <source>
        <strain evidence="2 3">CBS 962.96</strain>
    </source>
</reference>
<evidence type="ECO:0000313" key="3">
    <source>
        <dbReference type="Proteomes" id="UP000297245"/>
    </source>
</evidence>
<evidence type="ECO:0000313" key="2">
    <source>
        <dbReference type="EMBL" id="THU94349.1"/>
    </source>
</evidence>
<dbReference type="EMBL" id="ML179226">
    <property type="protein sequence ID" value="THU94349.1"/>
    <property type="molecule type" value="Genomic_DNA"/>
</dbReference>
<dbReference type="Proteomes" id="UP000297245">
    <property type="component" value="Unassembled WGS sequence"/>
</dbReference>
<dbReference type="AlphaFoldDB" id="A0A4S8LXE6"/>
<organism evidence="2 3">
    <name type="scientific">Dendrothele bispora (strain CBS 962.96)</name>
    <dbReference type="NCBI Taxonomy" id="1314807"/>
    <lineage>
        <taxon>Eukaryota</taxon>
        <taxon>Fungi</taxon>
        <taxon>Dikarya</taxon>
        <taxon>Basidiomycota</taxon>
        <taxon>Agaricomycotina</taxon>
        <taxon>Agaricomycetes</taxon>
        <taxon>Agaricomycetidae</taxon>
        <taxon>Agaricales</taxon>
        <taxon>Agaricales incertae sedis</taxon>
        <taxon>Dendrothele</taxon>
    </lineage>
</organism>